<evidence type="ECO:0000313" key="3">
    <source>
        <dbReference type="Proteomes" id="UP000071859"/>
    </source>
</evidence>
<feature type="region of interest" description="Disordered" evidence="1">
    <location>
        <begin position="1"/>
        <end position="47"/>
    </location>
</feature>
<protein>
    <submittedName>
        <fullName evidence="2">Uncharacterized protein</fullName>
    </submittedName>
</protein>
<name>A0A158ELJ1_9BURK</name>
<feature type="compositionally biased region" description="Low complexity" evidence="1">
    <location>
        <begin position="1"/>
        <end position="10"/>
    </location>
</feature>
<keyword evidence="3" id="KW-1185">Reference proteome</keyword>
<dbReference type="AlphaFoldDB" id="A0A158ELJ1"/>
<evidence type="ECO:0000313" key="2">
    <source>
        <dbReference type="EMBL" id="SAL07748.1"/>
    </source>
</evidence>
<dbReference type="EMBL" id="FCOX02000319">
    <property type="protein sequence ID" value="SAL07748.1"/>
    <property type="molecule type" value="Genomic_DNA"/>
</dbReference>
<evidence type="ECO:0000256" key="1">
    <source>
        <dbReference type="SAM" id="MobiDB-lite"/>
    </source>
</evidence>
<proteinExistence type="predicted"/>
<dbReference type="Proteomes" id="UP000071859">
    <property type="component" value="Unassembled WGS sequence"/>
</dbReference>
<gene>
    <name evidence="2" type="ORF">AWB78_08709</name>
</gene>
<reference evidence="2" key="1">
    <citation type="submission" date="2016-01" db="EMBL/GenBank/DDBJ databases">
        <authorList>
            <person name="Peeters C."/>
        </authorList>
    </citation>
    <scope>NUCLEOTIDE SEQUENCE</scope>
    <source>
        <strain evidence="2">LMG 29321</strain>
    </source>
</reference>
<organism evidence="2 3">
    <name type="scientific">Caballeronia calidae</name>
    <dbReference type="NCBI Taxonomy" id="1777139"/>
    <lineage>
        <taxon>Bacteria</taxon>
        <taxon>Pseudomonadati</taxon>
        <taxon>Pseudomonadota</taxon>
        <taxon>Betaproteobacteria</taxon>
        <taxon>Burkholderiales</taxon>
        <taxon>Burkholderiaceae</taxon>
        <taxon>Caballeronia</taxon>
    </lineage>
</organism>
<comment type="caution">
    <text evidence="2">The sequence shown here is derived from an EMBL/GenBank/DDBJ whole genome shotgun (WGS) entry which is preliminary data.</text>
</comment>
<sequence>MAEAVAAAAAGGKRVGLALQEAAPPTPQAQARTPRRPDRLPNLRLTV</sequence>
<accession>A0A158ELJ1</accession>